<evidence type="ECO:0000313" key="2">
    <source>
        <dbReference type="Proteomes" id="UP001432180"/>
    </source>
</evidence>
<name>A0ABZ0SCK8_9GAMM</name>
<sequence length="108" mass="12151">MSSPIPESDWKLFKTVREQAFNRFTTKVLEDCRALCDHDGRPPAERFDALSRLTRQRDKDIGRLFGHSSRSSATLALMVLRAEGLVDDQDVARFSPETQAASRPVGDT</sequence>
<accession>A0ABZ0SCK8</accession>
<gene>
    <name evidence="1" type="ORF">Thiowin_03845</name>
</gene>
<dbReference type="RefSeq" id="WP_328984498.1">
    <property type="nucleotide sequence ID" value="NZ_CP121472.1"/>
</dbReference>
<reference evidence="1 2" key="1">
    <citation type="journal article" date="2023" name="Microorganisms">
        <title>Thiorhodovibrio frisius and Trv. litoralis spp. nov., Two Novel Members from a Clade of Fastidious Purple Sulfur Bacteria That Exhibit Unique Red-Shifted Light-Harvesting Capabilities.</title>
        <authorList>
            <person name="Methner A."/>
            <person name="Kuzyk S.B."/>
            <person name="Petersen J."/>
            <person name="Bauer S."/>
            <person name="Brinkmann H."/>
            <person name="Sichau K."/>
            <person name="Wanner G."/>
            <person name="Wolf J."/>
            <person name="Neumann-Schaal M."/>
            <person name="Henke P."/>
            <person name="Tank M."/>
            <person name="Sproer C."/>
            <person name="Bunk B."/>
            <person name="Overmann J."/>
        </authorList>
    </citation>
    <scope>NUCLEOTIDE SEQUENCE [LARGE SCALE GENOMIC DNA]</scope>
    <source>
        <strain evidence="1 2">DSM 6702</strain>
    </source>
</reference>
<proteinExistence type="predicted"/>
<dbReference type="EMBL" id="CP121472">
    <property type="protein sequence ID" value="WPL18755.1"/>
    <property type="molecule type" value="Genomic_DNA"/>
</dbReference>
<dbReference type="Proteomes" id="UP001432180">
    <property type="component" value="Chromosome"/>
</dbReference>
<protein>
    <submittedName>
        <fullName evidence="1">Uncharacterized protein</fullName>
    </submittedName>
</protein>
<evidence type="ECO:0000313" key="1">
    <source>
        <dbReference type="EMBL" id="WPL18755.1"/>
    </source>
</evidence>
<organism evidence="1 2">
    <name type="scientific">Thiorhodovibrio winogradskyi</name>
    <dbReference type="NCBI Taxonomy" id="77007"/>
    <lineage>
        <taxon>Bacteria</taxon>
        <taxon>Pseudomonadati</taxon>
        <taxon>Pseudomonadota</taxon>
        <taxon>Gammaproteobacteria</taxon>
        <taxon>Chromatiales</taxon>
        <taxon>Chromatiaceae</taxon>
        <taxon>Thiorhodovibrio</taxon>
    </lineage>
</organism>
<keyword evidence="2" id="KW-1185">Reference proteome</keyword>